<proteinExistence type="predicted"/>
<accession>A0A6A7XYC5</accession>
<name>A0A6A7XYC5_9HYPH</name>
<dbReference type="Proteomes" id="UP000332515">
    <property type="component" value="Unassembled WGS sequence"/>
</dbReference>
<organism evidence="1 2">
    <name type="scientific">Segnochrobactrum spirostomi</name>
    <dbReference type="NCBI Taxonomy" id="2608987"/>
    <lineage>
        <taxon>Bacteria</taxon>
        <taxon>Pseudomonadati</taxon>
        <taxon>Pseudomonadota</taxon>
        <taxon>Alphaproteobacteria</taxon>
        <taxon>Hyphomicrobiales</taxon>
        <taxon>Segnochrobactraceae</taxon>
        <taxon>Segnochrobactrum</taxon>
    </lineage>
</organism>
<evidence type="ECO:0000313" key="1">
    <source>
        <dbReference type="EMBL" id="MQT11276.1"/>
    </source>
</evidence>
<evidence type="ECO:0000313" key="2">
    <source>
        <dbReference type="Proteomes" id="UP000332515"/>
    </source>
</evidence>
<comment type="caution">
    <text evidence="1">The sequence shown here is derived from an EMBL/GenBank/DDBJ whole genome shotgun (WGS) entry which is preliminary data.</text>
</comment>
<sequence>MKADVLDLKGLSLVDGEDTVTIGEITADGVEIPSAADIAAAPNSTKGQATYKHAQLTDILIRGKDNYQVPIRSITMETDDIANGVPHKVSLAINDVSVNVANMPDDDTRKQLTRLGYTSLDLSLQASGTWDEAKATANLDTFQFGGPGIGTLTLTGSFGGVTADAIAKLESAKTPDETTQVLQSLTVNRLDLSFKNDTLVERLLDAQAKDQGTTPATIVEQLSAALPQLLAPISDVTFRNKVTDAGTNFLKAPKSITATVAPPKPLPFAQVLGTAMMAPQTLPDVLNADVKANQ</sequence>
<dbReference type="EMBL" id="VWNA01000001">
    <property type="protein sequence ID" value="MQT11276.1"/>
    <property type="molecule type" value="Genomic_DNA"/>
</dbReference>
<reference evidence="1 2" key="1">
    <citation type="submission" date="2019-09" db="EMBL/GenBank/DDBJ databases">
        <title>Segnochrobactrum spirostomi gen. nov., sp. nov., isolated from the ciliate Spirostomum cf. yagiui and description of a novel family, Segnochrobactraceae fam. nov. within the order Rhizobiales of the class Alphaproteobacteria.</title>
        <authorList>
            <person name="Akter S."/>
            <person name="Shazib S.U.A."/>
            <person name="Shin M.K."/>
        </authorList>
    </citation>
    <scope>NUCLEOTIDE SEQUENCE [LARGE SCALE GENOMIC DNA]</scope>
    <source>
        <strain evidence="1 2">Sp-1</strain>
    </source>
</reference>
<gene>
    <name evidence="1" type="ORF">F0357_01015</name>
</gene>
<protein>
    <submittedName>
        <fullName evidence="1">Uncharacterized protein</fullName>
    </submittedName>
</protein>
<keyword evidence="2" id="KW-1185">Reference proteome</keyword>
<dbReference type="AlphaFoldDB" id="A0A6A7XYC5"/>